<dbReference type="AlphaFoldDB" id="A0A8J3EC27"/>
<name>A0A8J3EC27_9PROT</name>
<feature type="region of interest" description="Disordered" evidence="2">
    <location>
        <begin position="92"/>
        <end position="121"/>
    </location>
</feature>
<dbReference type="InterPro" id="IPR036986">
    <property type="entry name" value="S4_RNA-bd_sf"/>
</dbReference>
<keyword evidence="1" id="KW-0694">RNA-binding</keyword>
<dbReference type="Proteomes" id="UP000597507">
    <property type="component" value="Unassembled WGS sequence"/>
</dbReference>
<evidence type="ECO:0000313" key="5">
    <source>
        <dbReference type="Proteomes" id="UP000597507"/>
    </source>
</evidence>
<protein>
    <submittedName>
        <fullName evidence="4">RNA-binding protein S4</fullName>
    </submittedName>
</protein>
<dbReference type="PROSITE" id="PS50889">
    <property type="entry name" value="S4"/>
    <property type="match status" value="1"/>
</dbReference>
<organism evidence="4 5">
    <name type="scientific">Caldovatus sediminis</name>
    <dbReference type="NCBI Taxonomy" id="2041189"/>
    <lineage>
        <taxon>Bacteria</taxon>
        <taxon>Pseudomonadati</taxon>
        <taxon>Pseudomonadota</taxon>
        <taxon>Alphaproteobacteria</taxon>
        <taxon>Acetobacterales</taxon>
        <taxon>Roseomonadaceae</taxon>
        <taxon>Caldovatus</taxon>
    </lineage>
</organism>
<proteinExistence type="predicted"/>
<dbReference type="InterPro" id="IPR002942">
    <property type="entry name" value="S4_RNA-bd"/>
</dbReference>
<evidence type="ECO:0000256" key="2">
    <source>
        <dbReference type="SAM" id="MobiDB-lite"/>
    </source>
</evidence>
<keyword evidence="5" id="KW-1185">Reference proteome</keyword>
<gene>
    <name evidence="4" type="ORF">GCM10010964_32910</name>
</gene>
<evidence type="ECO:0000259" key="3">
    <source>
        <dbReference type="SMART" id="SM00363"/>
    </source>
</evidence>
<evidence type="ECO:0000313" key="4">
    <source>
        <dbReference type="EMBL" id="GGG42856.1"/>
    </source>
</evidence>
<evidence type="ECO:0000256" key="1">
    <source>
        <dbReference type="PROSITE-ProRule" id="PRU00182"/>
    </source>
</evidence>
<dbReference type="RefSeq" id="WP_188902188.1">
    <property type="nucleotide sequence ID" value="NZ_BMKS01000011.1"/>
</dbReference>
<accession>A0A8J3EC27</accession>
<feature type="domain" description="RNA-binding S4" evidence="3">
    <location>
        <begin position="24"/>
        <end position="82"/>
    </location>
</feature>
<dbReference type="Pfam" id="PF01479">
    <property type="entry name" value="S4"/>
    <property type="match status" value="1"/>
</dbReference>
<comment type="caution">
    <text evidence="4">The sequence shown here is derived from an EMBL/GenBank/DDBJ whole genome shotgun (WGS) entry which is preliminary data.</text>
</comment>
<sequence>MTAGDAGARDAGPEVGGAEDRDWQRLDKWLWCARVAKTRALCARLVEQGSVRINRQPTDKPHARLRPGDVLTFAVGTRAPVRVWRVRALAGRRGPASEARALYEDLSDPSPPGPFPGATGA</sequence>
<dbReference type="Gene3D" id="3.10.290.10">
    <property type="entry name" value="RNA-binding S4 domain"/>
    <property type="match status" value="1"/>
</dbReference>
<dbReference type="SMART" id="SM00363">
    <property type="entry name" value="S4"/>
    <property type="match status" value="1"/>
</dbReference>
<dbReference type="CDD" id="cd00165">
    <property type="entry name" value="S4"/>
    <property type="match status" value="1"/>
</dbReference>
<dbReference type="GO" id="GO:0003723">
    <property type="term" value="F:RNA binding"/>
    <property type="evidence" value="ECO:0007669"/>
    <property type="project" value="UniProtKB-KW"/>
</dbReference>
<reference evidence="4 5" key="1">
    <citation type="journal article" date="2014" name="Int. J. Syst. Evol. Microbiol.">
        <title>Complete genome sequence of Corynebacterium casei LMG S-19264T (=DSM 44701T), isolated from a smear-ripened cheese.</title>
        <authorList>
            <consortium name="US DOE Joint Genome Institute (JGI-PGF)"/>
            <person name="Walter F."/>
            <person name="Albersmeier A."/>
            <person name="Kalinowski J."/>
            <person name="Ruckert C."/>
        </authorList>
    </citation>
    <scope>NUCLEOTIDE SEQUENCE [LARGE SCALE GENOMIC DNA]</scope>
    <source>
        <strain evidence="4 5">CGMCC 1.16330</strain>
    </source>
</reference>
<dbReference type="EMBL" id="BMKS01000011">
    <property type="protein sequence ID" value="GGG42856.1"/>
    <property type="molecule type" value="Genomic_DNA"/>
</dbReference>
<dbReference type="SUPFAM" id="SSF55174">
    <property type="entry name" value="Alpha-L RNA-binding motif"/>
    <property type="match status" value="1"/>
</dbReference>